<dbReference type="SUPFAM" id="SSF89796">
    <property type="entry name" value="CoA-transferase family III (CaiB/BaiF)"/>
    <property type="match status" value="1"/>
</dbReference>
<gene>
    <name evidence="1" type="ORF">JF888_01670</name>
</gene>
<dbReference type="EMBL" id="JAEKNQ010000010">
    <property type="protein sequence ID" value="MBJ7601900.1"/>
    <property type="molecule type" value="Genomic_DNA"/>
</dbReference>
<dbReference type="Gene3D" id="3.40.50.10540">
    <property type="entry name" value="Crotonobetainyl-coa:carnitine coa-transferase, domain 1"/>
    <property type="match status" value="1"/>
</dbReference>
<accession>A0A934KBR6</accession>
<evidence type="ECO:0000313" key="2">
    <source>
        <dbReference type="Proteomes" id="UP000620075"/>
    </source>
</evidence>
<dbReference type="AlphaFoldDB" id="A0A934KBR6"/>
<name>A0A934KBR6_9BACT</name>
<dbReference type="GO" id="GO:0016740">
    <property type="term" value="F:transferase activity"/>
    <property type="evidence" value="ECO:0007669"/>
    <property type="project" value="UniProtKB-KW"/>
</dbReference>
<organism evidence="1 2">
    <name type="scientific">Candidatus Dormiibacter inghamiae</name>
    <dbReference type="NCBI Taxonomy" id="3127013"/>
    <lineage>
        <taxon>Bacteria</taxon>
        <taxon>Bacillati</taxon>
        <taxon>Candidatus Dormiibacterota</taxon>
        <taxon>Candidatus Dormibacteria</taxon>
        <taxon>Candidatus Dormibacterales</taxon>
        <taxon>Candidatus Dormibacteraceae</taxon>
        <taxon>Candidatus Dormiibacter</taxon>
    </lineage>
</organism>
<dbReference type="InterPro" id="IPR003673">
    <property type="entry name" value="CoA-Trfase_fam_III"/>
</dbReference>
<dbReference type="Pfam" id="PF02515">
    <property type="entry name" value="CoA_transf_3"/>
    <property type="match status" value="1"/>
</dbReference>
<dbReference type="Proteomes" id="UP000620075">
    <property type="component" value="Unassembled WGS sequence"/>
</dbReference>
<reference evidence="1 2" key="1">
    <citation type="submission" date="2020-10" db="EMBL/GenBank/DDBJ databases">
        <title>Ca. Dormibacterota MAGs.</title>
        <authorList>
            <person name="Montgomery K."/>
        </authorList>
    </citation>
    <scope>NUCLEOTIDE SEQUENCE [LARGE SCALE GENOMIC DNA]</scope>
    <source>
        <strain evidence="1">SC8811_S16_3</strain>
    </source>
</reference>
<dbReference type="InterPro" id="IPR050509">
    <property type="entry name" value="CoA-transferase_III"/>
</dbReference>
<evidence type="ECO:0000313" key="1">
    <source>
        <dbReference type="EMBL" id="MBJ7601900.1"/>
    </source>
</evidence>
<protein>
    <submittedName>
        <fullName evidence="1">CoA transferase</fullName>
    </submittedName>
</protein>
<comment type="caution">
    <text evidence="1">The sequence shown here is derived from an EMBL/GenBank/DDBJ whole genome shotgun (WGS) entry which is preliminary data.</text>
</comment>
<proteinExistence type="predicted"/>
<sequence>MNGVNLPSTQGVDNVAVSLAGVRVLDLTRLLPGGFCSLLLAEQGADVTKLEAPDGDPLRHYPPLINGQSVLFDAISAGKRSAVLDLKAEAGREALLRLAAHSDVVLEGNRPGTLERLGLGWPVLSAANPRLILCSLTGYGQTGKLAGRAGHDLNYVALAGVLALNRPRGGAPHPLSVQVADLGGAQMAAFQIAGALYDVARGRSGRHLDVGLARTAHHWLELTLAEQAAAPSELAPQLSGRYACYDVYACRDGGFLSLAALEAKFWANLCRALGRPDLRGRQFHPDQAALRQELQAIFAARGRDEWAQQLAGEDVCCEPVLELSQVVAANHWPAQPPRRPAPRLGEHTAEVLAEVGLGSGATGGVGGPGLG</sequence>
<dbReference type="PANTHER" id="PTHR48228">
    <property type="entry name" value="SUCCINYL-COA--D-CITRAMALATE COA-TRANSFERASE"/>
    <property type="match status" value="1"/>
</dbReference>
<dbReference type="InterPro" id="IPR044855">
    <property type="entry name" value="CoA-Trfase_III_dom3_sf"/>
</dbReference>
<dbReference type="InterPro" id="IPR023606">
    <property type="entry name" value="CoA-Trfase_III_dom_1_sf"/>
</dbReference>
<dbReference type="PANTHER" id="PTHR48228:SF5">
    <property type="entry name" value="ALPHA-METHYLACYL-COA RACEMASE"/>
    <property type="match status" value="1"/>
</dbReference>
<dbReference type="Gene3D" id="3.30.1540.10">
    <property type="entry name" value="formyl-coa transferase, domain 3"/>
    <property type="match status" value="1"/>
</dbReference>
<keyword evidence="1" id="KW-0808">Transferase</keyword>